<evidence type="ECO:0000256" key="1">
    <source>
        <dbReference type="SAM" id="MobiDB-lite"/>
    </source>
</evidence>
<evidence type="ECO:0000313" key="3">
    <source>
        <dbReference type="Proteomes" id="UP001322277"/>
    </source>
</evidence>
<proteinExistence type="predicted"/>
<dbReference type="KEGG" id="cdet:87951107"/>
<name>A0AAX4J205_9PEZI</name>
<gene>
    <name evidence="2" type="ORF">CDEST_14607</name>
</gene>
<dbReference type="EMBL" id="CP137314">
    <property type="protein sequence ID" value="WQF89593.1"/>
    <property type="molecule type" value="Genomic_DNA"/>
</dbReference>
<feature type="region of interest" description="Disordered" evidence="1">
    <location>
        <begin position="1"/>
        <end position="31"/>
    </location>
</feature>
<evidence type="ECO:0000313" key="2">
    <source>
        <dbReference type="EMBL" id="WQF89593.1"/>
    </source>
</evidence>
<dbReference type="Proteomes" id="UP001322277">
    <property type="component" value="Chromosome 10"/>
</dbReference>
<sequence length="80" mass="8643">MGSHQKSSSSKGHSSSSHGKSSSSKSKSGSKRAPIYVNVWYCDACRYGPLNPYTDAHCANCGHQRCYDCTTTVIEQNPGQ</sequence>
<keyword evidence="3" id="KW-1185">Reference proteome</keyword>
<evidence type="ECO:0008006" key="4">
    <source>
        <dbReference type="Google" id="ProtNLM"/>
    </source>
</evidence>
<accession>A0AAX4J205</accession>
<dbReference type="RefSeq" id="XP_062786814.1">
    <property type="nucleotide sequence ID" value="XM_062930763.1"/>
</dbReference>
<organism evidence="2 3">
    <name type="scientific">Colletotrichum destructivum</name>
    <dbReference type="NCBI Taxonomy" id="34406"/>
    <lineage>
        <taxon>Eukaryota</taxon>
        <taxon>Fungi</taxon>
        <taxon>Dikarya</taxon>
        <taxon>Ascomycota</taxon>
        <taxon>Pezizomycotina</taxon>
        <taxon>Sordariomycetes</taxon>
        <taxon>Hypocreomycetidae</taxon>
        <taxon>Glomerellales</taxon>
        <taxon>Glomerellaceae</taxon>
        <taxon>Colletotrichum</taxon>
        <taxon>Colletotrichum destructivum species complex</taxon>
    </lineage>
</organism>
<reference evidence="3" key="1">
    <citation type="journal article" date="2023" name="bioRxiv">
        <title>Complete genome of the Medicago anthracnose fungus, Colletotrichum destructivum, reveals a mini-chromosome-like region within a core chromosome.</title>
        <authorList>
            <person name="Lapalu N."/>
            <person name="Simon A."/>
            <person name="Lu A."/>
            <person name="Plaumann P.-L."/>
            <person name="Amselem J."/>
            <person name="Pigne S."/>
            <person name="Auger A."/>
            <person name="Koch C."/>
            <person name="Dallery J.-F."/>
            <person name="O'Connell R.J."/>
        </authorList>
    </citation>
    <scope>NUCLEOTIDE SEQUENCE [LARGE SCALE GENOMIC DNA]</scope>
    <source>
        <strain evidence="3">CBS 520.97</strain>
    </source>
</reference>
<protein>
    <recommendedName>
        <fullName evidence="4">RanBP2-type domain-containing protein</fullName>
    </recommendedName>
</protein>
<dbReference type="GeneID" id="87951107"/>
<dbReference type="AlphaFoldDB" id="A0AAX4J205"/>
<feature type="compositionally biased region" description="Low complexity" evidence="1">
    <location>
        <begin position="1"/>
        <end position="27"/>
    </location>
</feature>